<dbReference type="Proteomes" id="UP000681967">
    <property type="component" value="Unassembled WGS sequence"/>
</dbReference>
<gene>
    <name evidence="1" type="ORF">BYL167_LOCUS62140</name>
    <name evidence="3" type="ORF">GIL414_LOCUS70086</name>
    <name evidence="2" type="ORF">SMN809_LOCUS63157</name>
</gene>
<sequence>EIIVSSLRLKSIEDSAIYSAPCEARTKISTHTSETILLNRFDCHDSKANN</sequence>
<proteinExistence type="predicted"/>
<evidence type="ECO:0000313" key="1">
    <source>
        <dbReference type="EMBL" id="CAF5082837.1"/>
    </source>
</evidence>
<organism evidence="3 4">
    <name type="scientific">Rotaria magnacalcarata</name>
    <dbReference type="NCBI Taxonomy" id="392030"/>
    <lineage>
        <taxon>Eukaryota</taxon>
        <taxon>Metazoa</taxon>
        <taxon>Spiralia</taxon>
        <taxon>Gnathifera</taxon>
        <taxon>Rotifera</taxon>
        <taxon>Eurotatoria</taxon>
        <taxon>Bdelloidea</taxon>
        <taxon>Philodinida</taxon>
        <taxon>Philodinidae</taxon>
        <taxon>Rotaria</taxon>
    </lineage>
</organism>
<dbReference type="EMBL" id="CAJOBH010234056">
    <property type="protein sequence ID" value="CAF5082837.1"/>
    <property type="molecule type" value="Genomic_DNA"/>
</dbReference>
<evidence type="ECO:0000313" key="2">
    <source>
        <dbReference type="EMBL" id="CAF5135321.1"/>
    </source>
</evidence>
<protein>
    <submittedName>
        <fullName evidence="3">Uncharacterized protein</fullName>
    </submittedName>
</protein>
<accession>A0A8S3HIT5</accession>
<dbReference type="AlphaFoldDB" id="A0A8S3HIT5"/>
<comment type="caution">
    <text evidence="3">The sequence shown here is derived from an EMBL/GenBank/DDBJ whole genome shotgun (WGS) entry which is preliminary data.</text>
</comment>
<dbReference type="EMBL" id="CAJOBI010269666">
    <property type="protein sequence ID" value="CAF5135321.1"/>
    <property type="molecule type" value="Genomic_DNA"/>
</dbReference>
<evidence type="ECO:0000313" key="3">
    <source>
        <dbReference type="EMBL" id="CAF5183333.1"/>
    </source>
</evidence>
<dbReference type="Proteomes" id="UP000681720">
    <property type="component" value="Unassembled WGS sequence"/>
</dbReference>
<feature type="non-terminal residue" evidence="3">
    <location>
        <position position="1"/>
    </location>
</feature>
<dbReference type="Proteomes" id="UP000676336">
    <property type="component" value="Unassembled WGS sequence"/>
</dbReference>
<reference evidence="3" key="1">
    <citation type="submission" date="2021-02" db="EMBL/GenBank/DDBJ databases">
        <authorList>
            <person name="Nowell W R."/>
        </authorList>
    </citation>
    <scope>NUCLEOTIDE SEQUENCE</scope>
</reference>
<evidence type="ECO:0000313" key="4">
    <source>
        <dbReference type="Proteomes" id="UP000681720"/>
    </source>
</evidence>
<name>A0A8S3HIT5_9BILA</name>
<dbReference type="EMBL" id="CAJOBJ010331476">
    <property type="protein sequence ID" value="CAF5183333.1"/>
    <property type="molecule type" value="Genomic_DNA"/>
</dbReference>